<reference evidence="1 2" key="1">
    <citation type="submission" date="2016-10" db="EMBL/GenBank/DDBJ databases">
        <authorList>
            <person name="de Groot N.N."/>
        </authorList>
    </citation>
    <scope>NUCLEOTIDE SEQUENCE [LARGE SCALE GENOMIC DNA]</scope>
    <source>
        <strain evidence="1 2">DSM 19547</strain>
    </source>
</reference>
<keyword evidence="2" id="KW-1185">Reference proteome</keyword>
<evidence type="ECO:0000313" key="1">
    <source>
        <dbReference type="EMBL" id="SFP36589.1"/>
    </source>
</evidence>
<dbReference type="OrthoDB" id="7859107at2"/>
<evidence type="ECO:0000313" key="2">
    <source>
        <dbReference type="Proteomes" id="UP000199356"/>
    </source>
</evidence>
<dbReference type="EMBL" id="FOXA01000005">
    <property type="protein sequence ID" value="SFP36589.1"/>
    <property type="molecule type" value="Genomic_DNA"/>
</dbReference>
<dbReference type="STRING" id="441119.SAMN04488047_105218"/>
<organism evidence="1 2">
    <name type="scientific">Tranquillimonas alkanivorans</name>
    <dbReference type="NCBI Taxonomy" id="441119"/>
    <lineage>
        <taxon>Bacteria</taxon>
        <taxon>Pseudomonadati</taxon>
        <taxon>Pseudomonadota</taxon>
        <taxon>Alphaproteobacteria</taxon>
        <taxon>Rhodobacterales</taxon>
        <taxon>Roseobacteraceae</taxon>
        <taxon>Tranquillimonas</taxon>
    </lineage>
</organism>
<sequence>MIIVVGLLVAFVLLLVFAPRGTRNCRWRERRSFDRDGERYFHCAYCGAETWKEGDAPPKRCLRDAGE</sequence>
<dbReference type="Proteomes" id="UP000199356">
    <property type="component" value="Unassembled WGS sequence"/>
</dbReference>
<dbReference type="AlphaFoldDB" id="A0A1I5PRF7"/>
<accession>A0A1I5PRF7</accession>
<dbReference type="RefSeq" id="WP_093420544.1">
    <property type="nucleotide sequence ID" value="NZ_FOXA01000005.1"/>
</dbReference>
<protein>
    <submittedName>
        <fullName evidence="1">Uncharacterized protein</fullName>
    </submittedName>
</protein>
<gene>
    <name evidence="1" type="ORF">SAMN04488047_105218</name>
</gene>
<name>A0A1I5PRF7_9RHOB</name>
<proteinExistence type="predicted"/>